<reference evidence="2 3" key="2">
    <citation type="journal article" date="2022" name="Arch. Microbiol.">
        <title>Rhodococcus pseudokoreensis sp. nov. isolated from the rhizosphere of young M26 apple rootstocks.</title>
        <authorList>
            <person name="Kampfer P."/>
            <person name="Glaeser S.P."/>
            <person name="Blom J."/>
            <person name="Wolf J."/>
            <person name="Benning S."/>
            <person name="Schloter M."/>
            <person name="Neumann-Schaal M."/>
        </authorList>
    </citation>
    <scope>NUCLEOTIDE SEQUENCE [LARGE SCALE GENOMIC DNA]</scope>
    <source>
        <strain evidence="2 3">R79</strain>
    </source>
</reference>
<reference evidence="2 3" key="1">
    <citation type="journal article" date="2021" name="Microbiol. Resour. Announc.">
        <title>Complete Genome Sequences of Two Rhodococcus sp. Strains with Large and Linear Chromosomes, Isolated from Apple Rhizosphere.</title>
        <authorList>
            <person name="Benning S."/>
            <person name="Brugnone N."/>
            <person name="Siani R."/>
            <person name="Kublik S."/>
            <person name="Schloter M."/>
            <person name="Rad V."/>
        </authorList>
    </citation>
    <scope>NUCLEOTIDE SEQUENCE [LARGE SCALE GENOMIC DNA]</scope>
    <source>
        <strain evidence="2 3">R79</strain>
    </source>
</reference>
<gene>
    <name evidence="2" type="ORF">JWS13_43020</name>
</gene>
<organism evidence="2 3">
    <name type="scientific">Rhodococcus pseudokoreensis</name>
    <dbReference type="NCBI Taxonomy" id="2811421"/>
    <lineage>
        <taxon>Bacteria</taxon>
        <taxon>Bacillati</taxon>
        <taxon>Actinomycetota</taxon>
        <taxon>Actinomycetes</taxon>
        <taxon>Mycobacteriales</taxon>
        <taxon>Nocardiaceae</taxon>
        <taxon>Rhodococcus</taxon>
    </lineage>
</organism>
<evidence type="ECO:0000313" key="3">
    <source>
        <dbReference type="Proteomes" id="UP000662986"/>
    </source>
</evidence>
<protein>
    <submittedName>
        <fullName evidence="2">Uncharacterized protein</fullName>
    </submittedName>
</protein>
<sequence length="49" mass="5275">MATVSITPATPTVSRTPRHGGSMSTAEIKSRIEAMFADDRTPARRKVTS</sequence>
<feature type="region of interest" description="Disordered" evidence="1">
    <location>
        <begin position="1"/>
        <end position="25"/>
    </location>
</feature>
<feature type="compositionally biased region" description="Polar residues" evidence="1">
    <location>
        <begin position="1"/>
        <end position="15"/>
    </location>
</feature>
<proteinExistence type="predicted"/>
<name>A0A974WBN0_9NOCA</name>
<dbReference type="RefSeq" id="WP_179220489.1">
    <property type="nucleotide sequence ID" value="NZ_CP070619.1"/>
</dbReference>
<keyword evidence="3" id="KW-1185">Reference proteome</keyword>
<evidence type="ECO:0000256" key="1">
    <source>
        <dbReference type="SAM" id="MobiDB-lite"/>
    </source>
</evidence>
<evidence type="ECO:0000313" key="2">
    <source>
        <dbReference type="EMBL" id="QSE94904.1"/>
    </source>
</evidence>
<dbReference type="EMBL" id="CP070619">
    <property type="protein sequence ID" value="QSE94904.1"/>
    <property type="molecule type" value="Genomic_DNA"/>
</dbReference>
<dbReference type="Proteomes" id="UP000662986">
    <property type="component" value="Chromosome"/>
</dbReference>
<accession>A0A974WBN0</accession>